<dbReference type="InterPro" id="IPR029058">
    <property type="entry name" value="AB_hydrolase_fold"/>
</dbReference>
<protein>
    <submittedName>
        <fullName evidence="4">Putative esterase</fullName>
    </submittedName>
</protein>
<keyword evidence="1" id="KW-0378">Hydrolase</keyword>
<evidence type="ECO:0000313" key="4">
    <source>
        <dbReference type="EMBL" id="BAM04668.1"/>
    </source>
</evidence>
<dbReference type="EMBL" id="AP012338">
    <property type="protein sequence ID" value="BAM04668.1"/>
    <property type="molecule type" value="Genomic_DNA"/>
</dbReference>
<dbReference type="PROSITE" id="PS51257">
    <property type="entry name" value="PROKAR_LIPOPROTEIN"/>
    <property type="match status" value="1"/>
</dbReference>
<dbReference type="OrthoDB" id="9815425at2"/>
<organism evidence="4 5">
    <name type="scientific">Phycisphaera mikurensis (strain NBRC 102666 / KCTC 22515 / FYK2301M01)</name>
    <dbReference type="NCBI Taxonomy" id="1142394"/>
    <lineage>
        <taxon>Bacteria</taxon>
        <taxon>Pseudomonadati</taxon>
        <taxon>Planctomycetota</taxon>
        <taxon>Phycisphaerae</taxon>
        <taxon>Phycisphaerales</taxon>
        <taxon>Phycisphaeraceae</taxon>
        <taxon>Phycisphaera</taxon>
    </lineage>
</organism>
<evidence type="ECO:0000313" key="5">
    <source>
        <dbReference type="Proteomes" id="UP000007881"/>
    </source>
</evidence>
<dbReference type="InterPro" id="IPR050300">
    <property type="entry name" value="GDXG_lipolytic_enzyme"/>
</dbReference>
<evidence type="ECO:0000256" key="2">
    <source>
        <dbReference type="SAM" id="SignalP"/>
    </source>
</evidence>
<dbReference type="eggNOG" id="COG0657">
    <property type="taxonomic scope" value="Bacteria"/>
</dbReference>
<dbReference type="STRING" id="1142394.PSMK_25090"/>
<dbReference type="Gene3D" id="3.40.50.1820">
    <property type="entry name" value="alpha/beta hydrolase"/>
    <property type="match status" value="1"/>
</dbReference>
<feature type="chain" id="PRO_5003629300" evidence="2">
    <location>
        <begin position="26"/>
        <end position="386"/>
    </location>
</feature>
<accession>I0IHD0</accession>
<reference evidence="4 5" key="1">
    <citation type="submission" date="2012-02" db="EMBL/GenBank/DDBJ databases">
        <title>Complete genome sequence of Phycisphaera mikurensis NBRC 102666.</title>
        <authorList>
            <person name="Ankai A."/>
            <person name="Hosoyama A."/>
            <person name="Terui Y."/>
            <person name="Sekine M."/>
            <person name="Fukai R."/>
            <person name="Kato Y."/>
            <person name="Nakamura S."/>
            <person name="Yamada-Narita S."/>
            <person name="Kawakoshi A."/>
            <person name="Fukunaga Y."/>
            <person name="Yamazaki S."/>
            <person name="Fujita N."/>
        </authorList>
    </citation>
    <scope>NUCLEOTIDE SEQUENCE [LARGE SCALE GENOMIC DNA]</scope>
    <source>
        <strain evidence="5">NBRC 102666 / KCTC 22515 / FYK2301M01</strain>
    </source>
</reference>
<dbReference type="KEGG" id="phm:PSMK_25090"/>
<dbReference type="PANTHER" id="PTHR48081">
    <property type="entry name" value="AB HYDROLASE SUPERFAMILY PROTEIN C4A8.06C"/>
    <property type="match status" value="1"/>
</dbReference>
<gene>
    <name evidence="4" type="ordered locus">PSMK_25090</name>
</gene>
<keyword evidence="5" id="KW-1185">Reference proteome</keyword>
<name>I0IHD0_PHYMF</name>
<dbReference type="InterPro" id="IPR019826">
    <property type="entry name" value="Carboxylesterase_B_AS"/>
</dbReference>
<dbReference type="GO" id="GO:0016787">
    <property type="term" value="F:hydrolase activity"/>
    <property type="evidence" value="ECO:0007669"/>
    <property type="project" value="UniProtKB-KW"/>
</dbReference>
<dbReference type="RefSeq" id="WP_014437881.1">
    <property type="nucleotide sequence ID" value="NC_017080.1"/>
</dbReference>
<dbReference type="InterPro" id="IPR013094">
    <property type="entry name" value="AB_hydrolase_3"/>
</dbReference>
<dbReference type="PROSITE" id="PS00122">
    <property type="entry name" value="CARBOXYLESTERASE_B_1"/>
    <property type="match status" value="1"/>
</dbReference>
<proteinExistence type="predicted"/>
<sequence>MRRSRTATAAAALAAACLAGPGALAESRGGAGPRTGPAADGKALLDVQPAGEAPSFAPDIDPQMLAVLEEFQAFEPPKYPELTPFQVRMAVLPVNAVRSLAAKTGTPAAAPELDVRHEVLPVGPEEGLLARVYTPLDTGAGGPLPVIVYFHGGGWVIADLDAYAGGAEGLAAQAGAVVVSVAYRLAPEHTYPTAHEDAYAAFEHVAENAADFGGDPEKVVVAGESAGGNLAVSVALMAKERGGVMPKHIVSVYPVADGDVTSASYDAYAAAAPLNRPFMEWFFDHYTPAWKDSDASDLPYLFLKEQDLGGLPPTTILNAEIDPLATDGEELAAAMEQAGVRVMRKVYPGVTHEFFGMTPVLEQAAAAQKLAAEQIRATLERGDGRS</sequence>
<dbReference type="HOGENOM" id="CLU_012494_6_4_0"/>
<dbReference type="SUPFAM" id="SSF53474">
    <property type="entry name" value="alpha/beta-Hydrolases"/>
    <property type="match status" value="1"/>
</dbReference>
<dbReference type="AlphaFoldDB" id="I0IHD0"/>
<dbReference type="Pfam" id="PF07859">
    <property type="entry name" value="Abhydrolase_3"/>
    <property type="match status" value="1"/>
</dbReference>
<evidence type="ECO:0000259" key="3">
    <source>
        <dbReference type="Pfam" id="PF07859"/>
    </source>
</evidence>
<feature type="domain" description="Alpha/beta hydrolase fold-3" evidence="3">
    <location>
        <begin position="147"/>
        <end position="355"/>
    </location>
</feature>
<evidence type="ECO:0000256" key="1">
    <source>
        <dbReference type="ARBA" id="ARBA00022801"/>
    </source>
</evidence>
<dbReference type="Proteomes" id="UP000007881">
    <property type="component" value="Chromosome"/>
</dbReference>
<keyword evidence="2" id="KW-0732">Signal</keyword>
<feature type="signal peptide" evidence="2">
    <location>
        <begin position="1"/>
        <end position="25"/>
    </location>
</feature>
<dbReference type="PANTHER" id="PTHR48081:SF8">
    <property type="entry name" value="ALPHA_BETA HYDROLASE FOLD-3 DOMAIN-CONTAINING PROTEIN-RELATED"/>
    <property type="match status" value="1"/>
</dbReference>